<keyword evidence="1" id="KW-0812">Transmembrane</keyword>
<protein>
    <submittedName>
        <fullName evidence="2">Uncharacterized protein</fullName>
    </submittedName>
</protein>
<proteinExistence type="predicted"/>
<feature type="transmembrane region" description="Helical" evidence="1">
    <location>
        <begin position="28"/>
        <end position="51"/>
    </location>
</feature>
<name>A0ABV8R2I3_9MICC</name>
<keyword evidence="3" id="KW-1185">Reference proteome</keyword>
<gene>
    <name evidence="2" type="ORF">ACFOW9_08465</name>
</gene>
<accession>A0ABV8R2I3</accession>
<sequence length="58" mass="6271">MRIKQLVISLTVLICAFAGYNFGKYLGSFTGLLFTAILGCVGVVIISGWAAKDEKRES</sequence>
<reference evidence="3" key="1">
    <citation type="journal article" date="2019" name="Int. J. Syst. Evol. Microbiol.">
        <title>The Global Catalogue of Microorganisms (GCM) 10K type strain sequencing project: providing services to taxonomists for standard genome sequencing and annotation.</title>
        <authorList>
            <consortium name="The Broad Institute Genomics Platform"/>
            <consortium name="The Broad Institute Genome Sequencing Center for Infectious Disease"/>
            <person name="Wu L."/>
            <person name="Ma J."/>
        </authorList>
    </citation>
    <scope>NUCLEOTIDE SEQUENCE [LARGE SCALE GENOMIC DNA]</scope>
    <source>
        <strain evidence="3">CGMCC 1.10698</strain>
    </source>
</reference>
<dbReference type="Proteomes" id="UP001595773">
    <property type="component" value="Unassembled WGS sequence"/>
</dbReference>
<comment type="caution">
    <text evidence="2">The sequence shown here is derived from an EMBL/GenBank/DDBJ whole genome shotgun (WGS) entry which is preliminary data.</text>
</comment>
<dbReference type="RefSeq" id="WP_230067580.1">
    <property type="nucleotide sequence ID" value="NZ_BAABLL010000004.1"/>
</dbReference>
<evidence type="ECO:0000313" key="3">
    <source>
        <dbReference type="Proteomes" id="UP001595773"/>
    </source>
</evidence>
<organism evidence="2 3">
    <name type="scientific">Arthrobacter cryoconiti</name>
    <dbReference type="NCBI Taxonomy" id="748907"/>
    <lineage>
        <taxon>Bacteria</taxon>
        <taxon>Bacillati</taxon>
        <taxon>Actinomycetota</taxon>
        <taxon>Actinomycetes</taxon>
        <taxon>Micrococcales</taxon>
        <taxon>Micrococcaceae</taxon>
        <taxon>Arthrobacter</taxon>
    </lineage>
</organism>
<evidence type="ECO:0000313" key="2">
    <source>
        <dbReference type="EMBL" id="MFC4265633.1"/>
    </source>
</evidence>
<keyword evidence="1" id="KW-0472">Membrane</keyword>
<dbReference type="EMBL" id="JBHSCQ010000010">
    <property type="protein sequence ID" value="MFC4265633.1"/>
    <property type="molecule type" value="Genomic_DNA"/>
</dbReference>
<keyword evidence="1" id="KW-1133">Transmembrane helix</keyword>
<evidence type="ECO:0000256" key="1">
    <source>
        <dbReference type="SAM" id="Phobius"/>
    </source>
</evidence>